<dbReference type="Proteomes" id="UP000006038">
    <property type="component" value="Chromosome 10"/>
</dbReference>
<sequence>MTVGENNLCNDIYLRWHKDLHGCFLLSLVASFPRFYFNNDNKILSSIPLQFSEIFIFIQVQELTTDLEILQSSLLPSTVVEVMEYAAGC</sequence>
<protein>
    <submittedName>
        <fullName evidence="1">Uncharacterized protein</fullName>
    </submittedName>
</protein>
<dbReference type="Gene3D" id="1.10.10.10">
    <property type="entry name" value="Winged helix-like DNA-binding domain superfamily/Winged helix DNA-binding domain"/>
    <property type="match status" value="1"/>
</dbReference>
<dbReference type="Gramene" id="OB10G18620.1">
    <property type="protein sequence ID" value="OB10G18620.1"/>
    <property type="gene ID" value="OB10G18620"/>
</dbReference>
<proteinExistence type="predicted"/>
<dbReference type="HOGENOM" id="CLU_2458364_0_0_1"/>
<dbReference type="InterPro" id="IPR036388">
    <property type="entry name" value="WH-like_DNA-bd_sf"/>
</dbReference>
<dbReference type="EnsemblPlants" id="OB10G18620.1">
    <property type="protein sequence ID" value="OB10G18620.1"/>
    <property type="gene ID" value="OB10G18620"/>
</dbReference>
<reference evidence="1" key="1">
    <citation type="journal article" date="2013" name="Nat. Commun.">
        <title>Whole-genome sequencing of Oryza brachyantha reveals mechanisms underlying Oryza genome evolution.</title>
        <authorList>
            <person name="Chen J."/>
            <person name="Huang Q."/>
            <person name="Gao D."/>
            <person name="Wang J."/>
            <person name="Lang Y."/>
            <person name="Liu T."/>
            <person name="Li B."/>
            <person name="Bai Z."/>
            <person name="Luis Goicoechea J."/>
            <person name="Liang C."/>
            <person name="Chen C."/>
            <person name="Zhang W."/>
            <person name="Sun S."/>
            <person name="Liao Y."/>
            <person name="Zhang X."/>
            <person name="Yang L."/>
            <person name="Song C."/>
            <person name="Wang M."/>
            <person name="Shi J."/>
            <person name="Liu G."/>
            <person name="Liu J."/>
            <person name="Zhou H."/>
            <person name="Zhou W."/>
            <person name="Yu Q."/>
            <person name="An N."/>
            <person name="Chen Y."/>
            <person name="Cai Q."/>
            <person name="Wang B."/>
            <person name="Liu B."/>
            <person name="Min J."/>
            <person name="Huang Y."/>
            <person name="Wu H."/>
            <person name="Li Z."/>
            <person name="Zhang Y."/>
            <person name="Yin Y."/>
            <person name="Song W."/>
            <person name="Jiang J."/>
            <person name="Jackson S.A."/>
            <person name="Wing R.A."/>
            <person name="Wang J."/>
            <person name="Chen M."/>
        </authorList>
    </citation>
    <scope>NUCLEOTIDE SEQUENCE [LARGE SCALE GENOMIC DNA]</scope>
    <source>
        <strain evidence="1">cv. IRGC 101232</strain>
    </source>
</reference>
<keyword evidence="2" id="KW-1185">Reference proteome</keyword>
<evidence type="ECO:0000313" key="1">
    <source>
        <dbReference type="EnsemblPlants" id="OB10G18620.1"/>
    </source>
</evidence>
<name>J3N2W4_ORYBR</name>
<reference evidence="1" key="2">
    <citation type="submission" date="2013-04" db="UniProtKB">
        <authorList>
            <consortium name="EnsemblPlants"/>
        </authorList>
    </citation>
    <scope>IDENTIFICATION</scope>
</reference>
<dbReference type="AlphaFoldDB" id="J3N2W4"/>
<evidence type="ECO:0000313" key="2">
    <source>
        <dbReference type="Proteomes" id="UP000006038"/>
    </source>
</evidence>
<organism evidence="1">
    <name type="scientific">Oryza brachyantha</name>
    <name type="common">malo sina</name>
    <dbReference type="NCBI Taxonomy" id="4533"/>
    <lineage>
        <taxon>Eukaryota</taxon>
        <taxon>Viridiplantae</taxon>
        <taxon>Streptophyta</taxon>
        <taxon>Embryophyta</taxon>
        <taxon>Tracheophyta</taxon>
        <taxon>Spermatophyta</taxon>
        <taxon>Magnoliopsida</taxon>
        <taxon>Liliopsida</taxon>
        <taxon>Poales</taxon>
        <taxon>Poaceae</taxon>
        <taxon>BOP clade</taxon>
        <taxon>Oryzoideae</taxon>
        <taxon>Oryzeae</taxon>
        <taxon>Oryzinae</taxon>
        <taxon>Oryza</taxon>
    </lineage>
</organism>
<accession>J3N2W4</accession>